<feature type="binding site" evidence="5">
    <location>
        <begin position="141"/>
        <end position="142"/>
    </location>
    <ligand>
        <name>FMN</name>
        <dbReference type="ChEBI" id="CHEBI:58210"/>
    </ligand>
</feature>
<dbReference type="RefSeq" id="WP_022612337.1">
    <property type="nucleotide sequence ID" value="NZ_LK391965.1"/>
</dbReference>
<feature type="binding site" evidence="5">
    <location>
        <position position="193"/>
    </location>
    <ligand>
        <name>FMN</name>
        <dbReference type="ChEBI" id="CHEBI:58210"/>
    </ligand>
</feature>
<evidence type="ECO:0000256" key="3">
    <source>
        <dbReference type="ARBA" id="ARBA00022643"/>
    </source>
</evidence>
<evidence type="ECO:0000256" key="1">
    <source>
        <dbReference type="ARBA" id="ARBA00007301"/>
    </source>
</evidence>
<evidence type="ECO:0000313" key="8">
    <source>
        <dbReference type="EMBL" id="CCO47568.1"/>
    </source>
</evidence>
<feature type="binding site" evidence="5">
    <location>
        <position position="84"/>
    </location>
    <ligand>
        <name>FMN</name>
        <dbReference type="ChEBI" id="CHEBI:58210"/>
    </ligand>
</feature>
<feature type="binding site" evidence="5">
    <location>
        <position position="106"/>
    </location>
    <ligand>
        <name>FMN</name>
        <dbReference type="ChEBI" id="CHEBI:58210"/>
    </ligand>
</feature>
<evidence type="ECO:0000256" key="2">
    <source>
        <dbReference type="ARBA" id="ARBA00022630"/>
    </source>
</evidence>
<protein>
    <submittedName>
        <fullName evidence="8">Phenazine antibiotic biosynthesis protein</fullName>
    </submittedName>
</protein>
<dbReference type="NCBIfam" id="NF004231">
    <property type="entry name" value="PRK05679.1"/>
    <property type="match status" value="1"/>
</dbReference>
<dbReference type="Pfam" id="PF10590">
    <property type="entry name" value="PNP_phzG_C"/>
    <property type="match status" value="1"/>
</dbReference>
<dbReference type="GO" id="GO:0004733">
    <property type="term" value="F:pyridoxamine phosphate oxidase activity"/>
    <property type="evidence" value="ECO:0007669"/>
    <property type="project" value="InterPro"/>
</dbReference>
<dbReference type="InterPro" id="IPR011576">
    <property type="entry name" value="Pyridox_Oxase_N"/>
</dbReference>
<dbReference type="AlphaFoldDB" id="A0AAV2VS82"/>
<evidence type="ECO:0000313" key="9">
    <source>
        <dbReference type="Proteomes" id="UP000018211"/>
    </source>
</evidence>
<name>A0AAV2VS82_9VIBR</name>
<dbReference type="GO" id="GO:0008615">
    <property type="term" value="P:pyridoxine biosynthetic process"/>
    <property type="evidence" value="ECO:0007669"/>
    <property type="project" value="InterPro"/>
</dbReference>
<gene>
    <name evidence="8" type="primary">ehpE</name>
    <name evidence="8" type="ORF">VIBNISOn1_30268</name>
</gene>
<comment type="cofactor">
    <cofactor evidence="5">
        <name>FMN</name>
        <dbReference type="ChEBI" id="CHEBI:58210"/>
    </cofactor>
    <text evidence="5">Binds 1 FMN per subunit.</text>
</comment>
<keyword evidence="3 5" id="KW-0288">FMN</keyword>
<dbReference type="Gene3D" id="2.30.110.10">
    <property type="entry name" value="Electron Transport, Fmn-binding Protein, Chain A"/>
    <property type="match status" value="1"/>
</dbReference>
<dbReference type="Pfam" id="PF01243">
    <property type="entry name" value="PNPOx_N"/>
    <property type="match status" value="1"/>
</dbReference>
<comment type="caution">
    <text evidence="8">The sequence shown here is derived from an EMBL/GenBank/DDBJ whole genome shotgun (WGS) entry which is preliminary data.</text>
</comment>
<sequence>MSSKLESMSGIADTPFPKFLDTSIDPINLAQSWLKYAKEIKAREPSSMVLTTQNGEGQLTSRVMAALGFSIDGITFATHSCSRKIQDAKAGSKAVCHFYWKELGRQLSVCGEVKELNRDEIEKYWNARPAGLHPMSTISKQSEPLIKPSEMLKQAEELEQQGGLPCPEHFSVYLLIPTEIEFWASSSDRLHRRIRCEKDNGHWNVIWLQP</sequence>
<dbReference type="PANTHER" id="PTHR10851">
    <property type="entry name" value="PYRIDOXINE-5-PHOSPHATE OXIDASE"/>
    <property type="match status" value="1"/>
</dbReference>
<keyword evidence="4" id="KW-0560">Oxidoreductase</keyword>
<evidence type="ECO:0000259" key="6">
    <source>
        <dbReference type="Pfam" id="PF01243"/>
    </source>
</evidence>
<evidence type="ECO:0000256" key="4">
    <source>
        <dbReference type="ARBA" id="ARBA00023002"/>
    </source>
</evidence>
<proteinExistence type="inferred from homology"/>
<feature type="domain" description="Pyridoxine 5'-phosphate oxidase dimerisation C-terminal" evidence="7">
    <location>
        <begin position="171"/>
        <end position="210"/>
    </location>
</feature>
<dbReference type="Proteomes" id="UP000018211">
    <property type="component" value="Unassembled WGS sequence"/>
</dbReference>
<accession>A0AAV2VS82</accession>
<evidence type="ECO:0000256" key="5">
    <source>
        <dbReference type="PIRSR" id="PIRSR000190-2"/>
    </source>
</evidence>
<feature type="domain" description="Pyridoxamine 5'-phosphate oxidase N-terminal" evidence="6">
    <location>
        <begin position="43"/>
        <end position="150"/>
    </location>
</feature>
<organism evidence="8 9">
    <name type="scientific">Vibrio nigripulchritudo SOn1</name>
    <dbReference type="NCBI Taxonomy" id="1238450"/>
    <lineage>
        <taxon>Bacteria</taxon>
        <taxon>Pseudomonadati</taxon>
        <taxon>Pseudomonadota</taxon>
        <taxon>Gammaproteobacteria</taxon>
        <taxon>Vibrionales</taxon>
        <taxon>Vibrionaceae</taxon>
        <taxon>Vibrio</taxon>
    </lineage>
</organism>
<feature type="binding site" evidence="5">
    <location>
        <position position="183"/>
    </location>
    <ligand>
        <name>FMN</name>
        <dbReference type="ChEBI" id="CHEBI:58210"/>
    </ligand>
</feature>
<dbReference type="InterPro" id="IPR000659">
    <property type="entry name" value="Pyridox_Oxase"/>
</dbReference>
<reference evidence="8 9" key="1">
    <citation type="journal article" date="2013" name="ISME J.">
        <title>Comparative genomics of pathogenic lineages of Vibrio nigripulchritudo identifies virulence-associated traits.</title>
        <authorList>
            <person name="Goudenege D."/>
            <person name="Labreuche Y."/>
            <person name="Krin E."/>
            <person name="Ansquer D."/>
            <person name="Mangenot S."/>
            <person name="Calteau A."/>
            <person name="Medigue C."/>
            <person name="Mazel D."/>
            <person name="Polz M.F."/>
            <person name="Le Roux F."/>
        </authorList>
    </citation>
    <scope>NUCLEOTIDE SEQUENCE [LARGE SCALE GENOMIC DNA]</scope>
    <source>
        <strain evidence="8 9">SOn1</strain>
    </source>
</reference>
<evidence type="ECO:0000259" key="7">
    <source>
        <dbReference type="Pfam" id="PF10590"/>
    </source>
</evidence>
<dbReference type="SUPFAM" id="SSF50475">
    <property type="entry name" value="FMN-binding split barrel"/>
    <property type="match status" value="1"/>
</dbReference>
<dbReference type="PANTHER" id="PTHR10851:SF0">
    <property type="entry name" value="PYRIDOXINE-5'-PHOSPHATE OXIDASE"/>
    <property type="match status" value="1"/>
</dbReference>
<keyword evidence="2" id="KW-0285">Flavoprotein</keyword>
<comment type="similarity">
    <text evidence="1">Belongs to the pyridoxamine 5'-phosphate oxidase family.</text>
</comment>
<dbReference type="EMBL" id="CAOF01000120">
    <property type="protein sequence ID" value="CCO47568.1"/>
    <property type="molecule type" value="Genomic_DNA"/>
</dbReference>
<dbReference type="PIRSF" id="PIRSF000190">
    <property type="entry name" value="Pyd_amn-ph_oxd"/>
    <property type="match status" value="1"/>
</dbReference>
<dbReference type="InterPro" id="IPR019576">
    <property type="entry name" value="Pyridoxamine_oxidase_dimer_C"/>
</dbReference>
<feature type="binding site" evidence="5">
    <location>
        <position position="83"/>
    </location>
    <ligand>
        <name>FMN</name>
        <dbReference type="ChEBI" id="CHEBI:58210"/>
    </ligand>
</feature>
<dbReference type="GO" id="GO:0010181">
    <property type="term" value="F:FMN binding"/>
    <property type="evidence" value="ECO:0007669"/>
    <property type="project" value="InterPro"/>
</dbReference>
<dbReference type="InterPro" id="IPR012349">
    <property type="entry name" value="Split_barrel_FMN-bd"/>
</dbReference>